<gene>
    <name evidence="5" type="ORF">GCM10025869_10900</name>
</gene>
<dbReference type="SUPFAM" id="SSF52540">
    <property type="entry name" value="P-loop containing nucleoside triphosphate hydrolases"/>
    <property type="match status" value="1"/>
</dbReference>
<evidence type="ECO:0000259" key="4">
    <source>
        <dbReference type="Pfam" id="PF00005"/>
    </source>
</evidence>
<evidence type="ECO:0000256" key="1">
    <source>
        <dbReference type="ARBA" id="ARBA00022448"/>
    </source>
</evidence>
<dbReference type="Gene3D" id="3.40.50.300">
    <property type="entry name" value="P-loop containing nucleotide triphosphate hydrolases"/>
    <property type="match status" value="1"/>
</dbReference>
<name>A0ABQ6JV81_9MICO</name>
<organism evidence="5 6">
    <name type="scientific">Homoserinibacter gongjuensis</name>
    <dbReference type="NCBI Taxonomy" id="1162968"/>
    <lineage>
        <taxon>Bacteria</taxon>
        <taxon>Bacillati</taxon>
        <taxon>Actinomycetota</taxon>
        <taxon>Actinomycetes</taxon>
        <taxon>Micrococcales</taxon>
        <taxon>Microbacteriaceae</taxon>
        <taxon>Homoserinibacter</taxon>
    </lineage>
</organism>
<keyword evidence="1" id="KW-0813">Transport</keyword>
<comment type="caution">
    <text evidence="5">The sequence shown here is derived from an EMBL/GenBank/DDBJ whole genome shotgun (WGS) entry which is preliminary data.</text>
</comment>
<keyword evidence="2" id="KW-1278">Translocase</keyword>
<proteinExistence type="predicted"/>
<feature type="domain" description="ABC transporter" evidence="4">
    <location>
        <begin position="18"/>
        <end position="64"/>
    </location>
</feature>
<evidence type="ECO:0000313" key="6">
    <source>
        <dbReference type="Proteomes" id="UP001157069"/>
    </source>
</evidence>
<feature type="compositionally biased region" description="Low complexity" evidence="3">
    <location>
        <begin position="57"/>
        <end position="78"/>
    </location>
</feature>
<sequence length="85" mass="8781">MIRAEHVTVELGARRAVDDVDLTVPTGELLALVGPNGAGKSTLLSALAGSGIRMPGRCSSTTARSTRSNRSSSLASVRCSRKTTP</sequence>
<dbReference type="PANTHER" id="PTHR42794:SF1">
    <property type="entry name" value="HEMIN IMPORT ATP-BINDING PROTEIN HMUV"/>
    <property type="match status" value="1"/>
</dbReference>
<reference evidence="6" key="1">
    <citation type="journal article" date="2019" name="Int. J. Syst. Evol. Microbiol.">
        <title>The Global Catalogue of Microorganisms (GCM) 10K type strain sequencing project: providing services to taxonomists for standard genome sequencing and annotation.</title>
        <authorList>
            <consortium name="The Broad Institute Genomics Platform"/>
            <consortium name="The Broad Institute Genome Sequencing Center for Infectious Disease"/>
            <person name="Wu L."/>
            <person name="Ma J."/>
        </authorList>
    </citation>
    <scope>NUCLEOTIDE SEQUENCE [LARGE SCALE GENOMIC DNA]</scope>
    <source>
        <strain evidence="6">NBRC 108755</strain>
    </source>
</reference>
<dbReference type="InterPro" id="IPR027417">
    <property type="entry name" value="P-loop_NTPase"/>
</dbReference>
<feature type="region of interest" description="Disordered" evidence="3">
    <location>
        <begin position="56"/>
        <end position="85"/>
    </location>
</feature>
<keyword evidence="6" id="KW-1185">Reference proteome</keyword>
<dbReference type="Pfam" id="PF00005">
    <property type="entry name" value="ABC_tran"/>
    <property type="match status" value="1"/>
</dbReference>
<dbReference type="EMBL" id="BSVA01000001">
    <property type="protein sequence ID" value="GMA90561.1"/>
    <property type="molecule type" value="Genomic_DNA"/>
</dbReference>
<evidence type="ECO:0000256" key="3">
    <source>
        <dbReference type="SAM" id="MobiDB-lite"/>
    </source>
</evidence>
<evidence type="ECO:0000256" key="2">
    <source>
        <dbReference type="ARBA" id="ARBA00022967"/>
    </source>
</evidence>
<accession>A0ABQ6JV81</accession>
<evidence type="ECO:0000313" key="5">
    <source>
        <dbReference type="EMBL" id="GMA90561.1"/>
    </source>
</evidence>
<dbReference type="InterPro" id="IPR003439">
    <property type="entry name" value="ABC_transporter-like_ATP-bd"/>
</dbReference>
<dbReference type="Proteomes" id="UP001157069">
    <property type="component" value="Unassembled WGS sequence"/>
</dbReference>
<protein>
    <recommendedName>
        <fullName evidence="4">ABC transporter domain-containing protein</fullName>
    </recommendedName>
</protein>
<dbReference type="PANTHER" id="PTHR42794">
    <property type="entry name" value="HEMIN IMPORT ATP-BINDING PROTEIN HMUV"/>
    <property type="match status" value="1"/>
</dbReference>